<keyword evidence="4 7" id="KW-0812">Transmembrane</keyword>
<evidence type="ECO:0000256" key="2">
    <source>
        <dbReference type="ARBA" id="ARBA00022448"/>
    </source>
</evidence>
<dbReference type="FunFam" id="1.20.1250.20:FF:000001">
    <property type="entry name" value="Dicarboxylate MFS transporter"/>
    <property type="match status" value="1"/>
</dbReference>
<gene>
    <name evidence="9" type="ORF">HNR60_000488</name>
</gene>
<feature type="transmembrane region" description="Helical" evidence="7">
    <location>
        <begin position="379"/>
        <end position="397"/>
    </location>
</feature>
<evidence type="ECO:0000256" key="4">
    <source>
        <dbReference type="ARBA" id="ARBA00022692"/>
    </source>
</evidence>
<proteinExistence type="predicted"/>
<feature type="transmembrane region" description="Helical" evidence="7">
    <location>
        <begin position="343"/>
        <end position="367"/>
    </location>
</feature>
<dbReference type="PROSITE" id="PS50850">
    <property type="entry name" value="MFS"/>
    <property type="match status" value="1"/>
</dbReference>
<dbReference type="RefSeq" id="WP_184253911.1">
    <property type="nucleotide sequence ID" value="NZ_JACHIH010000002.1"/>
</dbReference>
<reference evidence="9 10" key="1">
    <citation type="submission" date="2020-08" db="EMBL/GenBank/DDBJ databases">
        <title>Genomic Encyclopedia of Type Strains, Phase IV (KMG-IV): sequencing the most valuable type-strain genomes for metagenomic binning, comparative biology and taxonomic classification.</title>
        <authorList>
            <person name="Goeker M."/>
        </authorList>
    </citation>
    <scope>NUCLEOTIDE SEQUENCE [LARGE SCALE GENOMIC DNA]</scope>
    <source>
        <strain evidence="9 10">DSM 12706</strain>
    </source>
</reference>
<protein>
    <submittedName>
        <fullName evidence="9">Metabolite-proton symporter</fullName>
    </submittedName>
</protein>
<feature type="transmembrane region" description="Helical" evidence="7">
    <location>
        <begin position="24"/>
        <end position="43"/>
    </location>
</feature>
<dbReference type="PANTHER" id="PTHR43045">
    <property type="entry name" value="SHIKIMATE TRANSPORTER"/>
    <property type="match status" value="1"/>
</dbReference>
<organism evidence="9 10">
    <name type="scientific">Rhodopseudomonas rhenobacensis</name>
    <dbReference type="NCBI Taxonomy" id="87461"/>
    <lineage>
        <taxon>Bacteria</taxon>
        <taxon>Pseudomonadati</taxon>
        <taxon>Pseudomonadota</taxon>
        <taxon>Alphaproteobacteria</taxon>
        <taxon>Hyphomicrobiales</taxon>
        <taxon>Nitrobacteraceae</taxon>
        <taxon>Rhodopseudomonas</taxon>
    </lineage>
</organism>
<evidence type="ECO:0000256" key="7">
    <source>
        <dbReference type="SAM" id="Phobius"/>
    </source>
</evidence>
<keyword evidence="3" id="KW-1003">Cell membrane</keyword>
<accession>A0A7W8DXD7</accession>
<dbReference type="EMBL" id="JACHIH010000002">
    <property type="protein sequence ID" value="MBB5045753.1"/>
    <property type="molecule type" value="Genomic_DNA"/>
</dbReference>
<dbReference type="AlphaFoldDB" id="A0A7W8DXD7"/>
<evidence type="ECO:0000256" key="3">
    <source>
        <dbReference type="ARBA" id="ARBA00022475"/>
    </source>
</evidence>
<evidence type="ECO:0000313" key="10">
    <source>
        <dbReference type="Proteomes" id="UP000542353"/>
    </source>
</evidence>
<feature type="transmembrane region" description="Helical" evidence="7">
    <location>
        <begin position="317"/>
        <end position="337"/>
    </location>
</feature>
<name>A0A7W8DXD7_9BRAD</name>
<evidence type="ECO:0000259" key="8">
    <source>
        <dbReference type="PROSITE" id="PS50850"/>
    </source>
</evidence>
<feature type="transmembrane region" description="Helical" evidence="7">
    <location>
        <begin position="127"/>
        <end position="150"/>
    </location>
</feature>
<evidence type="ECO:0000256" key="5">
    <source>
        <dbReference type="ARBA" id="ARBA00022989"/>
    </source>
</evidence>
<keyword evidence="2" id="KW-0813">Transport</keyword>
<dbReference type="Proteomes" id="UP000542353">
    <property type="component" value="Unassembled WGS sequence"/>
</dbReference>
<dbReference type="CDD" id="cd17369">
    <property type="entry name" value="MFS_ShiA_like"/>
    <property type="match status" value="1"/>
</dbReference>
<evidence type="ECO:0000313" key="9">
    <source>
        <dbReference type="EMBL" id="MBB5045753.1"/>
    </source>
</evidence>
<dbReference type="InterPro" id="IPR020846">
    <property type="entry name" value="MFS_dom"/>
</dbReference>
<dbReference type="GO" id="GO:0022857">
    <property type="term" value="F:transmembrane transporter activity"/>
    <property type="evidence" value="ECO:0007669"/>
    <property type="project" value="InterPro"/>
</dbReference>
<sequence>MDATNFVPAGTAGRGKPLNSPAQVLLASLIGTTVEFFDFYVYATAAVLVFPTLFFPNSDPMTALLASFATFSIAFFARPFGAIIFGHFGDRVGRKTTLVAALLTMGISTVVIGLLPTYHQIGVAAPLLLALCRFGQGFGLGGEWGGAVLLATENAPDGKRNWYGMFPQLGAPVGLFLASGVFWILLHFMSQEALLNWGWRIPFIASVVLIGIGLWVRLSISETPEFQKAIDKQERVSVPVFEVFRHHKRSVLISTFMALITFVAFYICTAYLLSYNVKVAGVSFRDALMVQIYGSLLFGLSTIAAGKLGDRFGRRTLLLVSTIILGLFSFALAPLLGAGLLGIYVFTTVGMLLFGMNYGVIGAALAAPFPTKVRYTGSSITFNLAGIFGASLAPYIATWLQTNYGMSYVGYYQLAAAVVSLVCILASRKAEI</sequence>
<dbReference type="InterPro" id="IPR011701">
    <property type="entry name" value="MFS"/>
</dbReference>
<dbReference type="GO" id="GO:0005886">
    <property type="term" value="C:plasma membrane"/>
    <property type="evidence" value="ECO:0007669"/>
    <property type="project" value="UniProtKB-SubCell"/>
</dbReference>
<keyword evidence="6 7" id="KW-0472">Membrane</keyword>
<feature type="transmembrane region" description="Helical" evidence="7">
    <location>
        <begin position="251"/>
        <end position="275"/>
    </location>
</feature>
<keyword evidence="5 7" id="KW-1133">Transmembrane helix</keyword>
<dbReference type="PANTHER" id="PTHR43045:SF2">
    <property type="entry name" value="INNER MEMBRANE METABOLITE TRANSPORT PROTEIN YHJE"/>
    <property type="match status" value="1"/>
</dbReference>
<keyword evidence="10" id="KW-1185">Reference proteome</keyword>
<comment type="caution">
    <text evidence="9">The sequence shown here is derived from an EMBL/GenBank/DDBJ whole genome shotgun (WGS) entry which is preliminary data.</text>
</comment>
<comment type="subcellular location">
    <subcellularLocation>
        <location evidence="1">Cell membrane</location>
        <topology evidence="1">Multi-pass membrane protein</topology>
    </subcellularLocation>
</comment>
<feature type="transmembrane region" description="Helical" evidence="7">
    <location>
        <begin position="409"/>
        <end position="427"/>
    </location>
</feature>
<feature type="transmembrane region" description="Helical" evidence="7">
    <location>
        <begin position="63"/>
        <end position="85"/>
    </location>
</feature>
<evidence type="ECO:0000256" key="1">
    <source>
        <dbReference type="ARBA" id="ARBA00004651"/>
    </source>
</evidence>
<feature type="transmembrane region" description="Helical" evidence="7">
    <location>
        <begin position="287"/>
        <end position="305"/>
    </location>
</feature>
<feature type="transmembrane region" description="Helical" evidence="7">
    <location>
        <begin position="97"/>
        <end position="115"/>
    </location>
</feature>
<dbReference type="Pfam" id="PF07690">
    <property type="entry name" value="MFS_1"/>
    <property type="match status" value="1"/>
</dbReference>
<feature type="transmembrane region" description="Helical" evidence="7">
    <location>
        <begin position="162"/>
        <end position="185"/>
    </location>
</feature>
<feature type="transmembrane region" description="Helical" evidence="7">
    <location>
        <begin position="197"/>
        <end position="218"/>
    </location>
</feature>
<dbReference type="SUPFAM" id="SSF103473">
    <property type="entry name" value="MFS general substrate transporter"/>
    <property type="match status" value="1"/>
</dbReference>
<evidence type="ECO:0000256" key="6">
    <source>
        <dbReference type="ARBA" id="ARBA00023136"/>
    </source>
</evidence>
<dbReference type="Gene3D" id="1.20.1250.20">
    <property type="entry name" value="MFS general substrate transporter like domains"/>
    <property type="match status" value="2"/>
</dbReference>
<dbReference type="InterPro" id="IPR036259">
    <property type="entry name" value="MFS_trans_sf"/>
</dbReference>
<feature type="domain" description="Major facilitator superfamily (MFS) profile" evidence="8">
    <location>
        <begin position="24"/>
        <end position="432"/>
    </location>
</feature>